<dbReference type="GO" id="GO:0044281">
    <property type="term" value="P:small molecule metabolic process"/>
    <property type="evidence" value="ECO:0007669"/>
    <property type="project" value="UniProtKB-ARBA"/>
</dbReference>
<dbReference type="SUPFAM" id="SSF53613">
    <property type="entry name" value="Ribokinase-like"/>
    <property type="match status" value="1"/>
</dbReference>
<dbReference type="PANTHER" id="PTHR46566:SF5">
    <property type="entry name" value="1-PHOSPHOFRUCTOKINASE"/>
    <property type="match status" value="1"/>
</dbReference>
<dbReference type="EMBL" id="DXDD01000129">
    <property type="protein sequence ID" value="HIY61051.1"/>
    <property type="molecule type" value="Genomic_DNA"/>
</dbReference>
<dbReference type="InterPro" id="IPR011611">
    <property type="entry name" value="PfkB_dom"/>
</dbReference>
<dbReference type="Proteomes" id="UP000824007">
    <property type="component" value="Unassembled WGS sequence"/>
</dbReference>
<keyword evidence="5 7" id="KW-0067">ATP-binding</keyword>
<evidence type="ECO:0000256" key="6">
    <source>
        <dbReference type="ARBA" id="ARBA00047745"/>
    </source>
</evidence>
<protein>
    <recommendedName>
        <fullName evidence="7">Tagatose-6-phosphate kinase</fullName>
        <ecNumber evidence="7">2.7.1.144</ecNumber>
    </recommendedName>
</protein>
<dbReference type="GO" id="GO:0009024">
    <property type="term" value="F:tagatose-6-phosphate kinase activity"/>
    <property type="evidence" value="ECO:0007669"/>
    <property type="project" value="UniProtKB-EC"/>
</dbReference>
<sequence>MILTVTLNPAVDKTYQTGELFCGRVNRMRSMTNIAGGKGINVSRILRQYGCEVTATGFLGGFSGEWIEKELLRTGMRCEFVPIGQETRSSMNVVADNGYVTEILEPGPEITEKELEAFFVRFDRLLADCGIVVLSGSVPRGVPEDIYARLIRRAQAQGKETVLDTSGEFLREGIKAAPTVIKPNRKEMEYVIGHRLNGREGLMEAAAYLRGNGVHLAAVSLGNRGLLMAGEEGLFYARPPRVRTLNTVGCGDCVVASLVMSRIADAGEEEMLRRAVALSAASASCLESGRVPMELAEELYGQVTVERLELPEGEGL</sequence>
<feature type="domain" description="Carbohydrate kinase PfkB" evidence="9">
    <location>
        <begin position="22"/>
        <end position="287"/>
    </location>
</feature>
<dbReference type="InterPro" id="IPR017583">
    <property type="entry name" value="Tagatose/fructose_Pkinase"/>
</dbReference>
<evidence type="ECO:0000256" key="1">
    <source>
        <dbReference type="ARBA" id="ARBA00005380"/>
    </source>
</evidence>
<dbReference type="FunFam" id="3.40.1190.20:FF:000001">
    <property type="entry name" value="Phosphofructokinase"/>
    <property type="match status" value="1"/>
</dbReference>
<keyword evidence="2 7" id="KW-0808">Transferase</keyword>
<keyword evidence="4 8" id="KW-0418">Kinase</keyword>
<gene>
    <name evidence="10" type="primary">pfkB</name>
    <name evidence="10" type="ORF">H9831_10315</name>
</gene>
<dbReference type="PROSITE" id="PS00583">
    <property type="entry name" value="PFKB_KINASES_1"/>
    <property type="match status" value="1"/>
</dbReference>
<comment type="function">
    <text evidence="8">Catalyzes the ATP-dependent phosphorylation of fructose-l-phosphate to fructose-l,6-bisphosphate.</text>
</comment>
<dbReference type="Gene3D" id="3.40.1190.20">
    <property type="match status" value="1"/>
</dbReference>
<dbReference type="AlphaFoldDB" id="A0A9D1YQN4"/>
<comment type="similarity">
    <text evidence="7">Belongs to the carbohydrate kinase PfkB family. LacC subfamily.</text>
</comment>
<dbReference type="NCBIfam" id="TIGR03828">
    <property type="entry name" value="pfkB"/>
    <property type="match status" value="1"/>
</dbReference>
<comment type="catalytic activity">
    <reaction evidence="7">
        <text>D-tagatofuranose 6-phosphate + ATP = D-tagatofuranose 1,6-bisphosphate + ADP + H(+)</text>
        <dbReference type="Rhea" id="RHEA:12420"/>
        <dbReference type="ChEBI" id="CHEBI:15378"/>
        <dbReference type="ChEBI" id="CHEBI:30616"/>
        <dbReference type="ChEBI" id="CHEBI:58694"/>
        <dbReference type="ChEBI" id="CHEBI:58695"/>
        <dbReference type="ChEBI" id="CHEBI:456216"/>
        <dbReference type="EC" id="2.7.1.144"/>
    </reaction>
</comment>
<evidence type="ECO:0000256" key="2">
    <source>
        <dbReference type="ARBA" id="ARBA00022679"/>
    </source>
</evidence>
<evidence type="ECO:0000256" key="5">
    <source>
        <dbReference type="ARBA" id="ARBA00022840"/>
    </source>
</evidence>
<name>A0A9D1YQN4_9FIRM</name>
<dbReference type="NCBIfam" id="TIGR03168">
    <property type="entry name" value="1-PFK"/>
    <property type="match status" value="1"/>
</dbReference>
<dbReference type="Pfam" id="PF00294">
    <property type="entry name" value="PfkB"/>
    <property type="match status" value="1"/>
</dbReference>
<dbReference type="GO" id="GO:0005524">
    <property type="term" value="F:ATP binding"/>
    <property type="evidence" value="ECO:0007669"/>
    <property type="project" value="UniProtKB-UniRule"/>
</dbReference>
<dbReference type="InterPro" id="IPR022463">
    <property type="entry name" value="1-PFruKinase"/>
</dbReference>
<dbReference type="InterPro" id="IPR029056">
    <property type="entry name" value="Ribokinase-like"/>
</dbReference>
<reference evidence="10" key="2">
    <citation type="submission" date="2021-04" db="EMBL/GenBank/DDBJ databases">
        <authorList>
            <person name="Gilroy R."/>
        </authorList>
    </citation>
    <scope>NUCLEOTIDE SEQUENCE</scope>
    <source>
        <strain evidence="10">ChiSxjej3B15-24422</strain>
    </source>
</reference>
<dbReference type="CDD" id="cd01164">
    <property type="entry name" value="FruK_PfkB_like"/>
    <property type="match status" value="1"/>
</dbReference>
<comment type="similarity">
    <text evidence="1">Belongs to the carbohydrate kinase pfkB family.</text>
</comment>
<evidence type="ECO:0000256" key="7">
    <source>
        <dbReference type="PIRNR" id="PIRNR000535"/>
    </source>
</evidence>
<dbReference type="GO" id="GO:0005988">
    <property type="term" value="P:lactose metabolic process"/>
    <property type="evidence" value="ECO:0007669"/>
    <property type="project" value="UniProtKB-KW"/>
</dbReference>
<comment type="pathway">
    <text evidence="7">Carbohydrate metabolism; D-tagatose 6-phosphate degradation; D-glyceraldehyde 3-phosphate and glycerone phosphate from D-tagatose 6-phosphate: step 1/2.</text>
</comment>
<reference evidence="10" key="1">
    <citation type="journal article" date="2021" name="PeerJ">
        <title>Extensive microbial diversity within the chicken gut microbiome revealed by metagenomics and culture.</title>
        <authorList>
            <person name="Gilroy R."/>
            <person name="Ravi A."/>
            <person name="Getino M."/>
            <person name="Pursley I."/>
            <person name="Horton D.L."/>
            <person name="Alikhan N.F."/>
            <person name="Baker D."/>
            <person name="Gharbi K."/>
            <person name="Hall N."/>
            <person name="Watson M."/>
            <person name="Adriaenssens E.M."/>
            <person name="Foster-Nyarko E."/>
            <person name="Jarju S."/>
            <person name="Secka A."/>
            <person name="Antonio M."/>
            <person name="Oren A."/>
            <person name="Chaudhuri R.R."/>
            <person name="La Ragione R."/>
            <person name="Hildebrand F."/>
            <person name="Pallen M.J."/>
        </authorList>
    </citation>
    <scope>NUCLEOTIDE SEQUENCE</scope>
    <source>
        <strain evidence="10">ChiSxjej3B15-24422</strain>
    </source>
</reference>
<keyword evidence="7" id="KW-0423">Lactose metabolism</keyword>
<dbReference type="GO" id="GO:0016052">
    <property type="term" value="P:carbohydrate catabolic process"/>
    <property type="evidence" value="ECO:0007669"/>
    <property type="project" value="UniProtKB-ARBA"/>
</dbReference>
<keyword evidence="3 7" id="KW-0547">Nucleotide-binding</keyword>
<dbReference type="GO" id="GO:0005829">
    <property type="term" value="C:cytosol"/>
    <property type="evidence" value="ECO:0007669"/>
    <property type="project" value="TreeGrafter"/>
</dbReference>
<proteinExistence type="inferred from homology"/>
<evidence type="ECO:0000313" key="11">
    <source>
        <dbReference type="Proteomes" id="UP000824007"/>
    </source>
</evidence>
<comment type="caution">
    <text evidence="10">The sequence shown here is derived from an EMBL/GenBank/DDBJ whole genome shotgun (WGS) entry which is preliminary data.</text>
</comment>
<dbReference type="EC" id="2.7.1.144" evidence="7"/>
<evidence type="ECO:0000256" key="3">
    <source>
        <dbReference type="ARBA" id="ARBA00022741"/>
    </source>
</evidence>
<evidence type="ECO:0000256" key="4">
    <source>
        <dbReference type="ARBA" id="ARBA00022777"/>
    </source>
</evidence>
<evidence type="ECO:0000256" key="8">
    <source>
        <dbReference type="RuleBase" id="RU369061"/>
    </source>
</evidence>
<comment type="catalytic activity">
    <reaction evidence="6 8">
        <text>beta-D-fructose 1-phosphate + ATP = beta-D-fructose 1,6-bisphosphate + ADP + H(+)</text>
        <dbReference type="Rhea" id="RHEA:14213"/>
        <dbReference type="ChEBI" id="CHEBI:15378"/>
        <dbReference type="ChEBI" id="CHEBI:30616"/>
        <dbReference type="ChEBI" id="CHEBI:32966"/>
        <dbReference type="ChEBI" id="CHEBI:138881"/>
        <dbReference type="ChEBI" id="CHEBI:456216"/>
        <dbReference type="EC" id="2.7.1.56"/>
    </reaction>
</comment>
<evidence type="ECO:0000259" key="9">
    <source>
        <dbReference type="Pfam" id="PF00294"/>
    </source>
</evidence>
<dbReference type="InterPro" id="IPR002173">
    <property type="entry name" value="Carboh/pur_kinase_PfkB_CS"/>
</dbReference>
<dbReference type="PANTHER" id="PTHR46566">
    <property type="entry name" value="1-PHOSPHOFRUCTOKINASE-RELATED"/>
    <property type="match status" value="1"/>
</dbReference>
<organism evidence="10 11">
    <name type="scientific">Candidatus Eisenbergiella pullistercoris</name>
    <dbReference type="NCBI Taxonomy" id="2838555"/>
    <lineage>
        <taxon>Bacteria</taxon>
        <taxon>Bacillati</taxon>
        <taxon>Bacillota</taxon>
        <taxon>Clostridia</taxon>
        <taxon>Lachnospirales</taxon>
        <taxon>Lachnospiraceae</taxon>
        <taxon>Eisenbergiella</taxon>
    </lineage>
</organism>
<dbReference type="GO" id="GO:0008662">
    <property type="term" value="F:1-phosphofructokinase activity"/>
    <property type="evidence" value="ECO:0007669"/>
    <property type="project" value="UniProtKB-UniRule"/>
</dbReference>
<evidence type="ECO:0000313" key="10">
    <source>
        <dbReference type="EMBL" id="HIY61051.1"/>
    </source>
</evidence>
<dbReference type="PIRSF" id="PIRSF000535">
    <property type="entry name" value="1PFK/6PFK/LacC"/>
    <property type="match status" value="1"/>
</dbReference>
<accession>A0A9D1YQN4</accession>